<feature type="domain" description="MIR" evidence="8">
    <location>
        <begin position="32"/>
        <end position="86"/>
    </location>
</feature>
<dbReference type="Gene3D" id="2.80.10.50">
    <property type="match status" value="1"/>
</dbReference>
<dbReference type="AlphaFoldDB" id="A0AAV4GMC9"/>
<keyword evidence="5" id="KW-0106">Calcium</keyword>
<dbReference type="PRINTS" id="PR00795">
    <property type="entry name" value="RYANODINER"/>
</dbReference>
<feature type="domain" description="B30.2/SPRY" evidence="7">
    <location>
        <begin position="360"/>
        <end position="568"/>
    </location>
</feature>
<sequence length="805" mass="90813">HIGSGASVIASFQQTLWTVVPMSSGAVRQKTLGYVYGGDVVRLFHGHMDECLAIPEAGSENEFSCVMYETGAVCSHARSLWRLEHIRTKWAGAFMGWGQQCRIRHVTSGRYLAAVGDGSVVTVHRQKADEASTAFNLLMSKDEKKQSDAREDEGMGHADIKYGDSMVYLQHSATGLWLSYQTFETKKRGVGRVEEKKAIMLVEGHMDDGFTFSRAQEEESRSARVIRKCQSLFNRFTKALDSLKTEGRTSPAWQRISLSEVIKCLEDLIDYFAQPGEDEEHEEKQNKLKALRNRQDLFQEEGMIALILETIDKFSSYKSRRQFAHFAGEDAANKWDDISGYLYLLLAAMIRGNRANCAQFAQSVRLDWLVNRLESQQSSTGNDVAVRTNQNLICDNLLPGRDLLLQTKLMDHVTSLRPNLYVGLLPGSAMYRKWYFEVMVIQYEATTHLPPVLRVGWASTLGFVPYPGGGEQWGANGCGDSLYSFGFDGTNLWTGGKPKQARITNEPFKKGDLVGCALDLTNSQIIFSVNGVKVAGFFKDFNTEGMFFPVVSMSAGVSCRFVFGSDHGRIKYGPPEEHAPIIESLPPKEKLRIEPCFYFGELSKSIISGPTEICEYQPFVPNPVSTSHIQLPAYIENVRDKLAENLHETWAMNKIDQGWSYGEARDPERRINPSLNAFEKLSLAEKKYIITVAFETLRTLLALGYHISVIHTEEPNNRLKMLKLGNNYIQSNGYKPNPMDLTAISLSEKMQELVDLLAENTHNVWAKDRIKHGWTYGLFEDMAHKRTPHLVPYNKVDEHIKKANR</sequence>
<reference evidence="9 10" key="1">
    <citation type="journal article" date="2021" name="Elife">
        <title>Chloroplast acquisition without the gene transfer in kleptoplastic sea slugs, Plakobranchus ocellatus.</title>
        <authorList>
            <person name="Maeda T."/>
            <person name="Takahashi S."/>
            <person name="Yoshida T."/>
            <person name="Shimamura S."/>
            <person name="Takaki Y."/>
            <person name="Nagai Y."/>
            <person name="Toyoda A."/>
            <person name="Suzuki Y."/>
            <person name="Arimoto A."/>
            <person name="Ishii H."/>
            <person name="Satoh N."/>
            <person name="Nishiyama T."/>
            <person name="Hasebe M."/>
            <person name="Maruyama T."/>
            <person name="Minagawa J."/>
            <person name="Obokata J."/>
            <person name="Shigenobu S."/>
        </authorList>
    </citation>
    <scope>NUCLEOTIDE SEQUENCE [LARGE SCALE GENOMIC DNA]</scope>
</reference>
<comment type="caution">
    <text evidence="9">The sequence shown here is derived from an EMBL/GenBank/DDBJ whole genome shotgun (WGS) entry which is preliminary data.</text>
</comment>
<dbReference type="Pfam" id="PF01365">
    <property type="entry name" value="RYDR_ITPR"/>
    <property type="match status" value="2"/>
</dbReference>
<dbReference type="InterPro" id="IPR013320">
    <property type="entry name" value="ConA-like_dom_sf"/>
</dbReference>
<evidence type="ECO:0000259" key="8">
    <source>
        <dbReference type="PROSITE" id="PS50919"/>
    </source>
</evidence>
<comment type="subcellular location">
    <subcellularLocation>
        <location evidence="1">Sarcoplasmic reticulum membrane</location>
        <topology evidence="1">Multi-pass membrane protein</topology>
    </subcellularLocation>
</comment>
<proteinExistence type="predicted"/>
<evidence type="ECO:0000313" key="9">
    <source>
        <dbReference type="EMBL" id="GFR86937.1"/>
    </source>
</evidence>
<dbReference type="Gene3D" id="6.20.350.10">
    <property type="match status" value="1"/>
</dbReference>
<feature type="non-terminal residue" evidence="9">
    <location>
        <position position="1"/>
    </location>
</feature>
<evidence type="ECO:0000256" key="3">
    <source>
        <dbReference type="ARBA" id="ARBA00022673"/>
    </source>
</evidence>
<keyword evidence="6" id="KW-0703">Sarcoplasmic reticulum</keyword>
<dbReference type="PROSITE" id="PS50188">
    <property type="entry name" value="B302_SPRY"/>
    <property type="match status" value="1"/>
</dbReference>
<keyword evidence="3" id="KW-0407">Ion channel</keyword>
<dbReference type="Gene3D" id="1.25.10.30">
    <property type="entry name" value="IP3 receptor type 1 binding core, RIH domain"/>
    <property type="match status" value="1"/>
</dbReference>
<dbReference type="InterPro" id="IPR003032">
    <property type="entry name" value="Ryanodine_rcpt"/>
</dbReference>
<protein>
    <submittedName>
        <fullName evidence="9">Ryanodine receptor</fullName>
    </submittedName>
</protein>
<evidence type="ECO:0000259" key="7">
    <source>
        <dbReference type="PROSITE" id="PS50188"/>
    </source>
</evidence>
<keyword evidence="2" id="KW-0813">Transport</keyword>
<dbReference type="Proteomes" id="UP000762676">
    <property type="component" value="Unassembled WGS sequence"/>
</dbReference>
<gene>
    <name evidence="9" type="ORF">ElyMa_002479700</name>
</gene>
<dbReference type="InterPro" id="IPR035761">
    <property type="entry name" value="SPRY1_RyR"/>
</dbReference>
<dbReference type="FunFam" id="1.10.490.160:FF:000003">
    <property type="entry name" value="Ryanodine receptor, isoform E"/>
    <property type="match status" value="1"/>
</dbReference>
<dbReference type="InterPro" id="IPR003877">
    <property type="entry name" value="SPRY_dom"/>
</dbReference>
<dbReference type="InterPro" id="IPR015925">
    <property type="entry name" value="Ryanodine_IP3_receptor"/>
</dbReference>
<dbReference type="InterPro" id="IPR000699">
    <property type="entry name" value="RIH_dom"/>
</dbReference>
<dbReference type="InterPro" id="IPR035910">
    <property type="entry name" value="RyR/IP3R_RIH_dom_sf"/>
</dbReference>
<dbReference type="InterPro" id="IPR043136">
    <property type="entry name" value="B30.2/SPRY_sf"/>
</dbReference>
<dbReference type="PROSITE" id="PS50919">
    <property type="entry name" value="MIR"/>
    <property type="match status" value="1"/>
</dbReference>
<dbReference type="Pfam" id="PF00622">
    <property type="entry name" value="SPRY"/>
    <property type="match status" value="1"/>
</dbReference>
<dbReference type="SUPFAM" id="SSF100909">
    <property type="entry name" value="IP3 receptor type 1 binding core, domain 2"/>
    <property type="match status" value="1"/>
</dbReference>
<name>A0AAV4GMC9_9GAST</name>
<keyword evidence="9" id="KW-0675">Receptor</keyword>
<dbReference type="InterPro" id="IPR016093">
    <property type="entry name" value="MIR_motif"/>
</dbReference>
<evidence type="ECO:0000256" key="4">
    <source>
        <dbReference type="ARBA" id="ARBA00022737"/>
    </source>
</evidence>
<evidence type="ECO:0000256" key="1">
    <source>
        <dbReference type="ARBA" id="ARBA00004326"/>
    </source>
</evidence>
<accession>A0AAV4GMC9</accession>
<keyword evidence="2" id="KW-0406">Ion transport</keyword>
<dbReference type="PANTHER" id="PTHR46399">
    <property type="entry name" value="B30.2/SPRY DOMAIN-CONTAINING PROTEIN"/>
    <property type="match status" value="1"/>
</dbReference>
<dbReference type="SMART" id="SM00449">
    <property type="entry name" value="SPRY"/>
    <property type="match status" value="1"/>
</dbReference>
<keyword evidence="10" id="KW-1185">Reference proteome</keyword>
<dbReference type="SMART" id="SM00472">
    <property type="entry name" value="MIR"/>
    <property type="match status" value="2"/>
</dbReference>
<evidence type="ECO:0000256" key="5">
    <source>
        <dbReference type="ARBA" id="ARBA00022837"/>
    </source>
</evidence>
<dbReference type="SUPFAM" id="SSF49899">
    <property type="entry name" value="Concanavalin A-like lectins/glucanases"/>
    <property type="match status" value="1"/>
</dbReference>
<dbReference type="Pfam" id="PF02815">
    <property type="entry name" value="MIR"/>
    <property type="match status" value="1"/>
</dbReference>
<dbReference type="GO" id="GO:0014808">
    <property type="term" value="P:release of sequestered calcium ion into cytosol by sarcoplasmic reticulum"/>
    <property type="evidence" value="ECO:0007669"/>
    <property type="project" value="TreeGrafter"/>
</dbReference>
<dbReference type="GO" id="GO:0006941">
    <property type="term" value="P:striated muscle contraction"/>
    <property type="evidence" value="ECO:0007669"/>
    <property type="project" value="TreeGrafter"/>
</dbReference>
<keyword evidence="3" id="KW-0107">Calcium channel</keyword>
<evidence type="ECO:0000256" key="2">
    <source>
        <dbReference type="ARBA" id="ARBA00022568"/>
    </source>
</evidence>
<dbReference type="FunFam" id="1.25.10.30:FF:000002">
    <property type="entry name" value="ryanodine receptor isoform X2"/>
    <property type="match status" value="1"/>
</dbReference>
<keyword evidence="4" id="KW-0677">Repeat</keyword>
<dbReference type="GO" id="GO:0033017">
    <property type="term" value="C:sarcoplasmic reticulum membrane"/>
    <property type="evidence" value="ECO:0007669"/>
    <property type="project" value="UniProtKB-SubCell"/>
</dbReference>
<dbReference type="CDD" id="cd23278">
    <property type="entry name" value="beta-trefoil_MIR_RyR"/>
    <property type="match status" value="1"/>
</dbReference>
<dbReference type="Pfam" id="PF02026">
    <property type="entry name" value="RyR"/>
    <property type="match status" value="2"/>
</dbReference>
<organism evidence="9 10">
    <name type="scientific">Elysia marginata</name>
    <dbReference type="NCBI Taxonomy" id="1093978"/>
    <lineage>
        <taxon>Eukaryota</taxon>
        <taxon>Metazoa</taxon>
        <taxon>Spiralia</taxon>
        <taxon>Lophotrochozoa</taxon>
        <taxon>Mollusca</taxon>
        <taxon>Gastropoda</taxon>
        <taxon>Heterobranchia</taxon>
        <taxon>Euthyneura</taxon>
        <taxon>Panpulmonata</taxon>
        <taxon>Sacoglossa</taxon>
        <taxon>Placobranchoidea</taxon>
        <taxon>Plakobranchidae</taxon>
        <taxon>Elysia</taxon>
    </lineage>
</organism>
<dbReference type="CDD" id="cd12877">
    <property type="entry name" value="SPRY1_RyR"/>
    <property type="match status" value="1"/>
</dbReference>
<dbReference type="SUPFAM" id="SSF82109">
    <property type="entry name" value="MIR domain"/>
    <property type="match status" value="1"/>
</dbReference>
<dbReference type="GO" id="GO:0034704">
    <property type="term" value="C:calcium channel complex"/>
    <property type="evidence" value="ECO:0007669"/>
    <property type="project" value="TreeGrafter"/>
</dbReference>
<dbReference type="Gene3D" id="2.60.120.920">
    <property type="match status" value="1"/>
</dbReference>
<dbReference type="PANTHER" id="PTHR46399:SF8">
    <property type="entry name" value="B30.2_SPRY DOMAIN-CONTAINING PROTEIN"/>
    <property type="match status" value="1"/>
</dbReference>
<dbReference type="Gene3D" id="1.10.490.160">
    <property type="match status" value="1"/>
</dbReference>
<evidence type="ECO:0000313" key="10">
    <source>
        <dbReference type="Proteomes" id="UP000762676"/>
    </source>
</evidence>
<dbReference type="GO" id="GO:0030018">
    <property type="term" value="C:Z disc"/>
    <property type="evidence" value="ECO:0007669"/>
    <property type="project" value="TreeGrafter"/>
</dbReference>
<dbReference type="InterPro" id="IPR036300">
    <property type="entry name" value="MIR_dom_sf"/>
</dbReference>
<dbReference type="GO" id="GO:0005790">
    <property type="term" value="C:smooth endoplasmic reticulum"/>
    <property type="evidence" value="ECO:0007669"/>
    <property type="project" value="TreeGrafter"/>
</dbReference>
<dbReference type="InterPro" id="IPR013333">
    <property type="entry name" value="Ryan_recept"/>
</dbReference>
<evidence type="ECO:0000256" key="6">
    <source>
        <dbReference type="ARBA" id="ARBA00022951"/>
    </source>
</evidence>
<dbReference type="GO" id="GO:0042383">
    <property type="term" value="C:sarcolemma"/>
    <property type="evidence" value="ECO:0007669"/>
    <property type="project" value="TreeGrafter"/>
</dbReference>
<dbReference type="InterPro" id="IPR001870">
    <property type="entry name" value="B30.2/SPRY"/>
</dbReference>
<dbReference type="GO" id="GO:0005219">
    <property type="term" value="F:ryanodine-sensitive calcium-release channel activity"/>
    <property type="evidence" value="ECO:0007669"/>
    <property type="project" value="InterPro"/>
</dbReference>
<keyword evidence="2" id="KW-0109">Calcium transport</keyword>
<dbReference type="EMBL" id="BMAT01005067">
    <property type="protein sequence ID" value="GFR86937.1"/>
    <property type="molecule type" value="Genomic_DNA"/>
</dbReference>